<evidence type="ECO:0000256" key="3">
    <source>
        <dbReference type="ARBA" id="ARBA00022603"/>
    </source>
</evidence>
<keyword evidence="5" id="KW-0949">S-adenosyl-L-methionine</keyword>
<evidence type="ECO:0000313" key="9">
    <source>
        <dbReference type="EMBL" id="ADQ80708.1"/>
    </source>
</evidence>
<keyword evidence="3 9" id="KW-0489">Methyltransferase</keyword>
<dbReference type="NCBIfam" id="NF004790">
    <property type="entry name" value="PRK06136.1"/>
    <property type="match status" value="1"/>
</dbReference>
<dbReference type="eggNOG" id="COG0007">
    <property type="taxonomic scope" value="Bacteria"/>
</dbReference>
<evidence type="ECO:0000259" key="8">
    <source>
        <dbReference type="Pfam" id="PF00590"/>
    </source>
</evidence>
<dbReference type="KEGG" id="ppn:Palpr_2576"/>
<dbReference type="STRING" id="694427.Palpr_2576"/>
<proteinExistence type="inferred from homology"/>
<name>E4T7L4_PALPW</name>
<dbReference type="CDD" id="cd11642">
    <property type="entry name" value="SUMT"/>
    <property type="match status" value="1"/>
</dbReference>
<dbReference type="HOGENOM" id="CLU_011276_7_0_10"/>
<dbReference type="NCBIfam" id="TIGR01469">
    <property type="entry name" value="cobA_cysG_Cterm"/>
    <property type="match status" value="1"/>
</dbReference>
<accession>E4T7L4</accession>
<evidence type="ECO:0000256" key="4">
    <source>
        <dbReference type="ARBA" id="ARBA00022679"/>
    </source>
</evidence>
<dbReference type="RefSeq" id="WP_013446077.1">
    <property type="nucleotide sequence ID" value="NC_014734.1"/>
</dbReference>
<evidence type="ECO:0000256" key="2">
    <source>
        <dbReference type="ARBA" id="ARBA00012162"/>
    </source>
</evidence>
<dbReference type="SUPFAM" id="SSF53790">
    <property type="entry name" value="Tetrapyrrole methylase"/>
    <property type="match status" value="1"/>
</dbReference>
<dbReference type="Gene3D" id="3.30.950.10">
    <property type="entry name" value="Methyltransferase, Cobalt-precorrin-4 Transmethylase, Domain 2"/>
    <property type="match status" value="1"/>
</dbReference>
<gene>
    <name evidence="9" type="ordered locus">Palpr_2576</name>
</gene>
<evidence type="ECO:0000256" key="6">
    <source>
        <dbReference type="ARBA" id="ARBA00023244"/>
    </source>
</evidence>
<comment type="pathway">
    <text evidence="7">Porphyrin-containing compound metabolism; siroheme biosynthesis; precorrin-2 from uroporphyrinogen III: step 1/1.</text>
</comment>
<dbReference type="InterPro" id="IPR006366">
    <property type="entry name" value="CobA/CysG_C"/>
</dbReference>
<dbReference type="GO" id="GO:0004851">
    <property type="term" value="F:uroporphyrin-III C-methyltransferase activity"/>
    <property type="evidence" value="ECO:0007669"/>
    <property type="project" value="UniProtKB-EC"/>
</dbReference>
<protein>
    <recommendedName>
        <fullName evidence="2">uroporphyrinogen-III C-methyltransferase</fullName>
        <ecNumber evidence="2">2.1.1.107</ecNumber>
    </recommendedName>
</protein>
<organism evidence="9 10">
    <name type="scientific">Paludibacter propionicigenes (strain DSM 17365 / JCM 13257 / WB4)</name>
    <dbReference type="NCBI Taxonomy" id="694427"/>
    <lineage>
        <taxon>Bacteria</taxon>
        <taxon>Pseudomonadati</taxon>
        <taxon>Bacteroidota</taxon>
        <taxon>Bacteroidia</taxon>
        <taxon>Bacteroidales</taxon>
        <taxon>Paludibacteraceae</taxon>
        <taxon>Paludibacter</taxon>
    </lineage>
</organism>
<evidence type="ECO:0000256" key="5">
    <source>
        <dbReference type="ARBA" id="ARBA00022691"/>
    </source>
</evidence>
<dbReference type="GO" id="GO:0019354">
    <property type="term" value="P:siroheme biosynthetic process"/>
    <property type="evidence" value="ECO:0007669"/>
    <property type="project" value="InterPro"/>
</dbReference>
<comment type="similarity">
    <text evidence="1">Belongs to the precorrin methyltransferase family.</text>
</comment>
<evidence type="ECO:0000313" key="10">
    <source>
        <dbReference type="Proteomes" id="UP000008718"/>
    </source>
</evidence>
<dbReference type="Gene3D" id="3.40.1010.10">
    <property type="entry name" value="Cobalt-precorrin-4 Transmethylase, Domain 1"/>
    <property type="match status" value="1"/>
</dbReference>
<dbReference type="InterPro" id="IPR014776">
    <property type="entry name" value="4pyrrole_Mease_sub2"/>
</dbReference>
<evidence type="ECO:0000256" key="7">
    <source>
        <dbReference type="ARBA" id="ARBA00025705"/>
    </source>
</evidence>
<keyword evidence="6" id="KW-0627">Porphyrin biosynthesis</keyword>
<evidence type="ECO:0000256" key="1">
    <source>
        <dbReference type="ARBA" id="ARBA00005879"/>
    </source>
</evidence>
<dbReference type="InterPro" id="IPR050161">
    <property type="entry name" value="Siro_Cobalamin_biosynth"/>
</dbReference>
<dbReference type="PANTHER" id="PTHR45790">
    <property type="entry name" value="SIROHEME SYNTHASE-RELATED"/>
    <property type="match status" value="1"/>
</dbReference>
<dbReference type="FunFam" id="3.40.1010.10:FF:000001">
    <property type="entry name" value="Siroheme synthase"/>
    <property type="match status" value="1"/>
</dbReference>
<dbReference type="AlphaFoldDB" id="E4T7L4"/>
<dbReference type="InterPro" id="IPR014777">
    <property type="entry name" value="4pyrrole_Mease_sub1"/>
</dbReference>
<keyword evidence="10" id="KW-1185">Reference proteome</keyword>
<dbReference type="Proteomes" id="UP000008718">
    <property type="component" value="Chromosome"/>
</dbReference>
<dbReference type="EC" id="2.1.1.107" evidence="2"/>
<dbReference type="InterPro" id="IPR000878">
    <property type="entry name" value="4pyrrol_Mease"/>
</dbReference>
<dbReference type="GO" id="GO:0032259">
    <property type="term" value="P:methylation"/>
    <property type="evidence" value="ECO:0007669"/>
    <property type="project" value="UniProtKB-KW"/>
</dbReference>
<dbReference type="OrthoDB" id="9815856at2"/>
<dbReference type="EMBL" id="CP002345">
    <property type="protein sequence ID" value="ADQ80708.1"/>
    <property type="molecule type" value="Genomic_DNA"/>
</dbReference>
<reference key="1">
    <citation type="submission" date="2010-11" db="EMBL/GenBank/DDBJ databases">
        <title>The complete genome of Paludibacter propionicigenes DSM 17365.</title>
        <authorList>
            <consortium name="US DOE Joint Genome Institute (JGI-PGF)"/>
            <person name="Lucas S."/>
            <person name="Copeland A."/>
            <person name="Lapidus A."/>
            <person name="Bruce D."/>
            <person name="Goodwin L."/>
            <person name="Pitluck S."/>
            <person name="Kyrpides N."/>
            <person name="Mavromatis K."/>
            <person name="Ivanova N."/>
            <person name="Munk A.C."/>
            <person name="Brettin T."/>
            <person name="Detter J.C."/>
            <person name="Han C."/>
            <person name="Tapia R."/>
            <person name="Land M."/>
            <person name="Hauser L."/>
            <person name="Markowitz V."/>
            <person name="Cheng J.-F."/>
            <person name="Hugenholtz P."/>
            <person name="Woyke T."/>
            <person name="Wu D."/>
            <person name="Gronow S."/>
            <person name="Wellnitz S."/>
            <person name="Brambilla E."/>
            <person name="Klenk H.-P."/>
            <person name="Eisen J.A."/>
        </authorList>
    </citation>
    <scope>NUCLEOTIDE SEQUENCE</scope>
    <source>
        <strain>WB4</strain>
    </source>
</reference>
<keyword evidence="4 9" id="KW-0808">Transferase</keyword>
<feature type="domain" description="Tetrapyrrole methylase" evidence="8">
    <location>
        <begin position="23"/>
        <end position="224"/>
    </location>
</feature>
<sequence>MENELKSNITNINTLENQIKYGKVTLVGFGPGDPDLLTIAGEKALSKADVIFHDDLIDQDFLGKYNGQKVYVGKRKHCHSHEQEEINQLILNSALEGNEVVRLKGGDSMIFAHGGEEVEFLKKGGVQVSVIPGISTGIAVASLTQIPLTLRGIARSVAFITGHTSDVHLPNTDTLVCFMAGSTIHKIAAKAIAEGRNPKTPVALVHNVSLPDQTEFLSTLEELAGSETVYPTPIIIVIGEVISSRTGLAQTLELL</sequence>
<dbReference type="InterPro" id="IPR035996">
    <property type="entry name" value="4pyrrol_Methylase_sf"/>
</dbReference>
<reference evidence="9 10" key="2">
    <citation type="journal article" date="2011" name="Stand. Genomic Sci.">
        <title>Complete genome sequence of Paludibacter propionicigenes type strain (WB4).</title>
        <authorList>
            <person name="Gronow S."/>
            <person name="Munk C."/>
            <person name="Lapidus A."/>
            <person name="Nolan M."/>
            <person name="Lucas S."/>
            <person name="Hammon N."/>
            <person name="Deshpande S."/>
            <person name="Cheng J.F."/>
            <person name="Tapia R."/>
            <person name="Han C."/>
            <person name="Goodwin L."/>
            <person name="Pitluck S."/>
            <person name="Liolios K."/>
            <person name="Ivanova N."/>
            <person name="Mavromatis K."/>
            <person name="Mikhailova N."/>
            <person name="Pati A."/>
            <person name="Chen A."/>
            <person name="Palaniappan K."/>
            <person name="Land M."/>
            <person name="Hauser L."/>
            <person name="Chang Y.J."/>
            <person name="Jeffries C.D."/>
            <person name="Brambilla E."/>
            <person name="Rohde M."/>
            <person name="Goker M."/>
            <person name="Detter J.C."/>
            <person name="Woyke T."/>
            <person name="Bristow J."/>
            <person name="Eisen J.A."/>
            <person name="Markowitz V."/>
            <person name="Hugenholtz P."/>
            <person name="Kyrpides N.C."/>
            <person name="Klenk H.P."/>
        </authorList>
    </citation>
    <scope>NUCLEOTIDE SEQUENCE [LARGE SCALE GENOMIC DNA]</scope>
    <source>
        <strain evidence="10">DSM 17365 / JCM 13257 / WB4</strain>
    </source>
</reference>
<dbReference type="PANTHER" id="PTHR45790:SF3">
    <property type="entry name" value="S-ADENOSYL-L-METHIONINE-DEPENDENT UROPORPHYRINOGEN III METHYLTRANSFERASE, CHLOROPLASTIC"/>
    <property type="match status" value="1"/>
</dbReference>
<dbReference type="Pfam" id="PF00590">
    <property type="entry name" value="TP_methylase"/>
    <property type="match status" value="1"/>
</dbReference>